<comment type="subcellular location">
    <subcellularLocation>
        <location evidence="1">Membrane</location>
        <topology evidence="1">Multi-pass membrane protein</topology>
    </subcellularLocation>
</comment>
<evidence type="ECO:0000256" key="4">
    <source>
        <dbReference type="ARBA" id="ARBA00022989"/>
    </source>
</evidence>
<keyword evidence="5 6" id="KW-0472">Membrane</keyword>
<feature type="transmembrane region" description="Helical" evidence="6">
    <location>
        <begin position="389"/>
        <end position="407"/>
    </location>
</feature>
<sequence length="409" mass="43017">MGRLERMKTRLRSTYAKFRAKAFVVRSMEEQKDKSASGFEMHKVLGPFSLIMLGIGCIIGAGVFVLTGVAARKYAGPGVVVSYALSALTAMLTAFCYAEYAAELPVAGGAFNYVSMTFGEFAAWVTACDLVLEYTLSAAAVAKGFTAYSAALLGIDVSYLRLQASLFTLDLPAAGSVAAMSLVLMRSTADSSALNIAVTGLNLALIIFVLAAGFPHVDAENYTPFAPFGTRGIFTGASVVFFSFIGFDTVATAAEEVTNPGRDLPIGIVGSLAICTVLYVLMCLAITGMQSYQVIDLNAPFAVAFDRVGLGWAQRLVAAGALSGIVTSLLGALLGQARIYVTLGRQALAPAWLARIDPARGTPRNATLVTMCTAGFLALFIDIELLAELVSIGTLVVFCSVCAGVIFRR</sequence>
<reference evidence="7 8" key="1">
    <citation type="journal article" date="2021" name="Sci. Rep.">
        <title>Genome sequencing of the multicellular alga Astrephomene provides insights into convergent evolution of germ-soma differentiation.</title>
        <authorList>
            <person name="Yamashita S."/>
            <person name="Yamamoto K."/>
            <person name="Matsuzaki R."/>
            <person name="Suzuki S."/>
            <person name="Yamaguchi H."/>
            <person name="Hirooka S."/>
            <person name="Minakuchi Y."/>
            <person name="Miyagishima S."/>
            <person name="Kawachi M."/>
            <person name="Toyoda A."/>
            <person name="Nozaki H."/>
        </authorList>
    </citation>
    <scope>NUCLEOTIDE SEQUENCE [LARGE SCALE GENOMIC DNA]</scope>
    <source>
        <strain evidence="7 8">NIES-4017</strain>
    </source>
</reference>
<dbReference type="GO" id="GO:0005886">
    <property type="term" value="C:plasma membrane"/>
    <property type="evidence" value="ECO:0007669"/>
    <property type="project" value="TreeGrafter"/>
</dbReference>
<comment type="caution">
    <text evidence="7">The sequence shown here is derived from an EMBL/GenBank/DDBJ whole genome shotgun (WGS) entry which is preliminary data.</text>
</comment>
<name>A0AAD3DF98_9CHLO</name>
<accession>A0AAD3DF98</accession>
<comment type="similarity">
    <text evidence="2">Belongs to the amino acid-polyamine-organocation (APC) superfamily. Cationic amino acid transporter (CAT) (TC 2.A.3.3) family.</text>
</comment>
<evidence type="ECO:0000256" key="6">
    <source>
        <dbReference type="SAM" id="Phobius"/>
    </source>
</evidence>
<dbReference type="InterPro" id="IPR002293">
    <property type="entry name" value="AA/rel_permease1"/>
</dbReference>
<keyword evidence="4 6" id="KW-1133">Transmembrane helix</keyword>
<keyword evidence="8" id="KW-1185">Reference proteome</keyword>
<evidence type="ECO:0000256" key="3">
    <source>
        <dbReference type="ARBA" id="ARBA00022692"/>
    </source>
</evidence>
<dbReference type="PANTHER" id="PTHR43243:SF41">
    <property type="entry name" value="CATIONIC AMINO ACID TRANSPORTER 7, CHLOROPLASTIC"/>
    <property type="match status" value="1"/>
</dbReference>
<gene>
    <name evidence="7" type="ORF">Agub_g133</name>
</gene>
<dbReference type="AlphaFoldDB" id="A0AAD3DF98"/>
<dbReference type="Proteomes" id="UP001054857">
    <property type="component" value="Unassembled WGS sequence"/>
</dbReference>
<dbReference type="Pfam" id="PF13520">
    <property type="entry name" value="AA_permease_2"/>
    <property type="match status" value="1"/>
</dbReference>
<feature type="transmembrane region" description="Helical" evidence="6">
    <location>
        <begin position="266"/>
        <end position="292"/>
    </location>
</feature>
<dbReference type="Gene3D" id="1.20.1740.10">
    <property type="entry name" value="Amino acid/polyamine transporter I"/>
    <property type="match status" value="1"/>
</dbReference>
<evidence type="ECO:0000313" key="7">
    <source>
        <dbReference type="EMBL" id="GFR39662.1"/>
    </source>
</evidence>
<dbReference type="PIRSF" id="PIRSF006060">
    <property type="entry name" value="AA_transporter"/>
    <property type="match status" value="1"/>
</dbReference>
<evidence type="ECO:0000256" key="5">
    <source>
        <dbReference type="ARBA" id="ARBA00023136"/>
    </source>
</evidence>
<feature type="transmembrane region" description="Helical" evidence="6">
    <location>
        <begin position="44"/>
        <end position="68"/>
    </location>
</feature>
<evidence type="ECO:0000256" key="2">
    <source>
        <dbReference type="ARBA" id="ARBA00008572"/>
    </source>
</evidence>
<protein>
    <recommendedName>
        <fullName evidence="9">Cationic amino acid transporter</fullName>
    </recommendedName>
</protein>
<evidence type="ECO:0008006" key="9">
    <source>
        <dbReference type="Google" id="ProtNLM"/>
    </source>
</evidence>
<feature type="transmembrane region" description="Helical" evidence="6">
    <location>
        <begin position="233"/>
        <end position="254"/>
    </location>
</feature>
<organism evidence="7 8">
    <name type="scientific">Astrephomene gubernaculifera</name>
    <dbReference type="NCBI Taxonomy" id="47775"/>
    <lineage>
        <taxon>Eukaryota</taxon>
        <taxon>Viridiplantae</taxon>
        <taxon>Chlorophyta</taxon>
        <taxon>core chlorophytes</taxon>
        <taxon>Chlorophyceae</taxon>
        <taxon>CS clade</taxon>
        <taxon>Chlamydomonadales</taxon>
        <taxon>Astrephomenaceae</taxon>
        <taxon>Astrephomene</taxon>
    </lineage>
</organism>
<proteinExistence type="inferred from homology"/>
<feature type="transmembrane region" description="Helical" evidence="6">
    <location>
        <begin position="192"/>
        <end position="213"/>
    </location>
</feature>
<dbReference type="EMBL" id="BMAR01000001">
    <property type="protein sequence ID" value="GFR39662.1"/>
    <property type="molecule type" value="Genomic_DNA"/>
</dbReference>
<dbReference type="PANTHER" id="PTHR43243">
    <property type="entry name" value="INNER MEMBRANE TRANSPORTER YGJI-RELATED"/>
    <property type="match status" value="1"/>
</dbReference>
<feature type="transmembrane region" description="Helical" evidence="6">
    <location>
        <begin position="312"/>
        <end position="335"/>
    </location>
</feature>
<feature type="transmembrane region" description="Helical" evidence="6">
    <location>
        <begin position="162"/>
        <end position="185"/>
    </location>
</feature>
<feature type="non-terminal residue" evidence="7">
    <location>
        <position position="409"/>
    </location>
</feature>
<keyword evidence="3 6" id="KW-0812">Transmembrane</keyword>
<feature type="transmembrane region" description="Helical" evidence="6">
    <location>
        <begin position="365"/>
        <end position="383"/>
    </location>
</feature>
<evidence type="ECO:0000256" key="1">
    <source>
        <dbReference type="ARBA" id="ARBA00004141"/>
    </source>
</evidence>
<evidence type="ECO:0000313" key="8">
    <source>
        <dbReference type="Proteomes" id="UP001054857"/>
    </source>
</evidence>
<feature type="transmembrane region" description="Helical" evidence="6">
    <location>
        <begin position="80"/>
        <end position="100"/>
    </location>
</feature>
<dbReference type="GO" id="GO:0015171">
    <property type="term" value="F:amino acid transmembrane transporter activity"/>
    <property type="evidence" value="ECO:0007669"/>
    <property type="project" value="TreeGrafter"/>
</dbReference>